<keyword evidence="2" id="KW-0256">Endoplasmic reticulum</keyword>
<dbReference type="PANTHER" id="PTHR12174">
    <property type="entry name" value="SIGNAL PEPTIDE PEPTIDASE"/>
    <property type="match status" value="1"/>
</dbReference>
<dbReference type="Proteomes" id="UP000887574">
    <property type="component" value="Unplaced"/>
</dbReference>
<dbReference type="AlphaFoldDB" id="A0A915DP94"/>
<reference evidence="5" key="1">
    <citation type="submission" date="2022-11" db="UniProtKB">
        <authorList>
            <consortium name="WormBaseParasite"/>
        </authorList>
    </citation>
    <scope>IDENTIFICATION</scope>
</reference>
<keyword evidence="3" id="KW-0472">Membrane</keyword>
<dbReference type="GO" id="GO:0033619">
    <property type="term" value="P:membrane protein proteolysis"/>
    <property type="evidence" value="ECO:0007669"/>
    <property type="project" value="TreeGrafter"/>
</dbReference>
<dbReference type="GO" id="GO:0006465">
    <property type="term" value="P:signal peptide processing"/>
    <property type="evidence" value="ECO:0007669"/>
    <property type="project" value="TreeGrafter"/>
</dbReference>
<dbReference type="GO" id="GO:0042500">
    <property type="term" value="F:aspartic endopeptidase activity, intramembrane cleaving"/>
    <property type="evidence" value="ECO:0007669"/>
    <property type="project" value="InterPro"/>
</dbReference>
<dbReference type="PANTHER" id="PTHR12174:SF23">
    <property type="entry name" value="MINOR HISTOCOMPATIBILITY ANTIGEN H13"/>
    <property type="match status" value="1"/>
</dbReference>
<keyword evidence="3" id="KW-1133">Transmembrane helix</keyword>
<dbReference type="GO" id="GO:0098553">
    <property type="term" value="C:lumenal side of endoplasmic reticulum membrane"/>
    <property type="evidence" value="ECO:0007669"/>
    <property type="project" value="TreeGrafter"/>
</dbReference>
<evidence type="ECO:0000256" key="2">
    <source>
        <dbReference type="ARBA" id="ARBA00022824"/>
    </source>
</evidence>
<feature type="transmembrane region" description="Helical" evidence="3">
    <location>
        <begin position="59"/>
        <end position="80"/>
    </location>
</feature>
<accession>A0A915DP94</accession>
<evidence type="ECO:0000256" key="1">
    <source>
        <dbReference type="ARBA" id="ARBA00004477"/>
    </source>
</evidence>
<dbReference type="WBParaSite" id="jg2147">
    <property type="protein sequence ID" value="jg2147"/>
    <property type="gene ID" value="jg2147"/>
</dbReference>
<organism evidence="4 5">
    <name type="scientific">Ditylenchus dipsaci</name>
    <dbReference type="NCBI Taxonomy" id="166011"/>
    <lineage>
        <taxon>Eukaryota</taxon>
        <taxon>Metazoa</taxon>
        <taxon>Ecdysozoa</taxon>
        <taxon>Nematoda</taxon>
        <taxon>Chromadorea</taxon>
        <taxon>Rhabditida</taxon>
        <taxon>Tylenchina</taxon>
        <taxon>Tylenchomorpha</taxon>
        <taxon>Sphaerularioidea</taxon>
        <taxon>Anguinidae</taxon>
        <taxon>Anguininae</taxon>
        <taxon>Ditylenchus</taxon>
    </lineage>
</organism>
<protein>
    <submittedName>
        <fullName evidence="5">Uncharacterized protein</fullName>
    </submittedName>
</protein>
<sequence length="109" mass="12147">MTSSFKAGTILLSGLFLYDIFWVFATDVMTTVAKGIDAPILLMFPQDLMRSGWMDASKHGMLGLGDIVIPGIFVALLHRFDNFIGSKKEKNRRAVITASSLYLPMLWDC</sequence>
<evidence type="ECO:0000256" key="3">
    <source>
        <dbReference type="SAM" id="Phobius"/>
    </source>
</evidence>
<dbReference type="InterPro" id="IPR007369">
    <property type="entry name" value="Peptidase_A22B_SPP"/>
</dbReference>
<keyword evidence="4" id="KW-1185">Reference proteome</keyword>
<evidence type="ECO:0000313" key="5">
    <source>
        <dbReference type="WBParaSite" id="jg2147"/>
    </source>
</evidence>
<name>A0A915DP94_9BILA</name>
<dbReference type="Pfam" id="PF04258">
    <property type="entry name" value="Peptidase_A22B"/>
    <property type="match status" value="1"/>
</dbReference>
<evidence type="ECO:0000313" key="4">
    <source>
        <dbReference type="Proteomes" id="UP000887574"/>
    </source>
</evidence>
<keyword evidence="3" id="KW-0812">Transmembrane</keyword>
<comment type="subcellular location">
    <subcellularLocation>
        <location evidence="1">Endoplasmic reticulum membrane</location>
        <topology evidence="1">Multi-pass membrane protein</topology>
    </subcellularLocation>
</comment>
<dbReference type="GO" id="GO:0098554">
    <property type="term" value="C:cytoplasmic side of endoplasmic reticulum membrane"/>
    <property type="evidence" value="ECO:0007669"/>
    <property type="project" value="TreeGrafter"/>
</dbReference>
<proteinExistence type="predicted"/>